<evidence type="ECO:0000256" key="3">
    <source>
        <dbReference type="SAM" id="MobiDB-lite"/>
    </source>
</evidence>
<dbReference type="GO" id="GO:0004445">
    <property type="term" value="F:inositol-polyphosphate 5-phosphatase activity"/>
    <property type="evidence" value="ECO:0007669"/>
    <property type="project" value="InterPro"/>
</dbReference>
<reference evidence="6" key="1">
    <citation type="journal article" date="2017" name="Cell">
        <title>Insights into land plant evolution garnered from the Marchantia polymorpha genome.</title>
        <authorList>
            <person name="Bowman J.L."/>
            <person name="Kohchi T."/>
            <person name="Yamato K.T."/>
            <person name="Jenkins J."/>
            <person name="Shu S."/>
            <person name="Ishizaki K."/>
            <person name="Yamaoka S."/>
            <person name="Nishihama R."/>
            <person name="Nakamura Y."/>
            <person name="Berger F."/>
            <person name="Adam C."/>
            <person name="Aki S.S."/>
            <person name="Althoff F."/>
            <person name="Araki T."/>
            <person name="Arteaga-Vazquez M.A."/>
            <person name="Balasubrmanian S."/>
            <person name="Barry K."/>
            <person name="Bauer D."/>
            <person name="Boehm C.R."/>
            <person name="Briginshaw L."/>
            <person name="Caballero-Perez J."/>
            <person name="Catarino B."/>
            <person name="Chen F."/>
            <person name="Chiyoda S."/>
            <person name="Chovatia M."/>
            <person name="Davies K.M."/>
            <person name="Delmans M."/>
            <person name="Demura T."/>
            <person name="Dierschke T."/>
            <person name="Dolan L."/>
            <person name="Dorantes-Acosta A.E."/>
            <person name="Eklund D.M."/>
            <person name="Florent S.N."/>
            <person name="Flores-Sandoval E."/>
            <person name="Fujiyama A."/>
            <person name="Fukuzawa H."/>
            <person name="Galik B."/>
            <person name="Grimanelli D."/>
            <person name="Grimwood J."/>
            <person name="Grossniklaus U."/>
            <person name="Hamada T."/>
            <person name="Haseloff J."/>
            <person name="Hetherington A.J."/>
            <person name="Higo A."/>
            <person name="Hirakawa Y."/>
            <person name="Hundley H.N."/>
            <person name="Ikeda Y."/>
            <person name="Inoue K."/>
            <person name="Inoue S.I."/>
            <person name="Ishida S."/>
            <person name="Jia Q."/>
            <person name="Kakita M."/>
            <person name="Kanazawa T."/>
            <person name="Kawai Y."/>
            <person name="Kawashima T."/>
            <person name="Kennedy M."/>
            <person name="Kinose K."/>
            <person name="Kinoshita T."/>
            <person name="Kohara Y."/>
            <person name="Koide E."/>
            <person name="Komatsu K."/>
            <person name="Kopischke S."/>
            <person name="Kubo M."/>
            <person name="Kyozuka J."/>
            <person name="Lagercrantz U."/>
            <person name="Lin S.S."/>
            <person name="Lindquist E."/>
            <person name="Lipzen A.M."/>
            <person name="Lu C.W."/>
            <person name="De Luna E."/>
            <person name="Martienssen R.A."/>
            <person name="Minamino N."/>
            <person name="Mizutani M."/>
            <person name="Mizutani M."/>
            <person name="Mochizuki N."/>
            <person name="Monte I."/>
            <person name="Mosher R."/>
            <person name="Nagasaki H."/>
            <person name="Nakagami H."/>
            <person name="Naramoto S."/>
            <person name="Nishitani K."/>
            <person name="Ohtani M."/>
            <person name="Okamoto T."/>
            <person name="Okumura M."/>
            <person name="Phillips J."/>
            <person name="Pollak B."/>
            <person name="Reinders A."/>
            <person name="Rovekamp M."/>
            <person name="Sano R."/>
            <person name="Sawa S."/>
            <person name="Schmid M.W."/>
            <person name="Shirakawa M."/>
            <person name="Solano R."/>
            <person name="Spunde A."/>
            <person name="Suetsugu N."/>
            <person name="Sugano S."/>
            <person name="Sugiyama A."/>
            <person name="Sun R."/>
            <person name="Suzuki Y."/>
            <person name="Takenaka M."/>
            <person name="Takezawa D."/>
            <person name="Tomogane H."/>
            <person name="Tsuzuki M."/>
            <person name="Ueda T."/>
            <person name="Umeda M."/>
            <person name="Ward J.M."/>
            <person name="Watanabe Y."/>
            <person name="Yazaki K."/>
            <person name="Yokoyama R."/>
            <person name="Yoshitake Y."/>
            <person name="Yotsui I."/>
            <person name="Zachgo S."/>
            <person name="Schmutz J."/>
        </authorList>
    </citation>
    <scope>NUCLEOTIDE SEQUENCE [LARGE SCALE GENOMIC DNA]</scope>
    <source>
        <strain evidence="6">Tak-1</strain>
    </source>
</reference>
<dbReference type="SUPFAM" id="SSF56219">
    <property type="entry name" value="DNase I-like"/>
    <property type="match status" value="1"/>
</dbReference>
<evidence type="ECO:0000313" key="6">
    <source>
        <dbReference type="Proteomes" id="UP000244005"/>
    </source>
</evidence>
<dbReference type="Gene3D" id="3.60.10.10">
    <property type="entry name" value="Endonuclease/exonuclease/phosphatase"/>
    <property type="match status" value="2"/>
</dbReference>
<protein>
    <recommendedName>
        <fullName evidence="4">Inositol polyphosphate-related phosphatase domain-containing protein</fullName>
    </recommendedName>
</protein>
<comment type="similarity">
    <text evidence="1">Belongs to the inositol polyphosphate 5-phosphatase family.</text>
</comment>
<keyword evidence="2" id="KW-0378">Hydrolase</keyword>
<feature type="region of interest" description="Disordered" evidence="3">
    <location>
        <begin position="73"/>
        <end position="96"/>
    </location>
</feature>
<dbReference type="PANTHER" id="PTHR45666:SF22">
    <property type="entry name" value="TYPE I INOSITOL POLYPHOSPHATE 5-PHOSPHATASE 4"/>
    <property type="match status" value="1"/>
</dbReference>
<dbReference type="InterPro" id="IPR000300">
    <property type="entry name" value="IPPc"/>
</dbReference>
<dbReference type="EMBL" id="KZ772737">
    <property type="protein sequence ID" value="PTQ36205.1"/>
    <property type="molecule type" value="Genomic_DNA"/>
</dbReference>
<dbReference type="GO" id="GO:0004439">
    <property type="term" value="F:phosphatidylinositol-4,5-bisphosphate 5-phosphatase activity"/>
    <property type="evidence" value="ECO:0000318"/>
    <property type="project" value="GO_Central"/>
</dbReference>
<dbReference type="OrthoDB" id="62798at2759"/>
<feature type="compositionally biased region" description="Acidic residues" evidence="3">
    <location>
        <begin position="73"/>
        <end position="84"/>
    </location>
</feature>
<dbReference type="Pfam" id="PF22669">
    <property type="entry name" value="Exo_endo_phos2"/>
    <property type="match status" value="2"/>
</dbReference>
<dbReference type="SMART" id="SM00128">
    <property type="entry name" value="IPPc"/>
    <property type="match status" value="1"/>
</dbReference>
<keyword evidence="6" id="KW-1185">Reference proteome</keyword>
<evidence type="ECO:0000259" key="4">
    <source>
        <dbReference type="SMART" id="SM00128"/>
    </source>
</evidence>
<feature type="region of interest" description="Disordered" evidence="3">
    <location>
        <begin position="268"/>
        <end position="291"/>
    </location>
</feature>
<feature type="domain" description="Inositol polyphosphate-related phosphatase" evidence="4">
    <location>
        <begin position="362"/>
        <end position="647"/>
    </location>
</feature>
<dbReference type="OMA" id="NEDWEVL"/>
<dbReference type="InterPro" id="IPR045849">
    <property type="entry name" value="IP5P_plant"/>
</dbReference>
<gene>
    <name evidence="5" type="ORF">MARPO_0065s0021</name>
</gene>
<accession>A0A2R6WQT3</accession>
<organism evidence="5 6">
    <name type="scientific">Marchantia polymorpha</name>
    <name type="common">Common liverwort</name>
    <name type="synonym">Marchantia aquatica</name>
    <dbReference type="NCBI Taxonomy" id="3197"/>
    <lineage>
        <taxon>Eukaryota</taxon>
        <taxon>Viridiplantae</taxon>
        <taxon>Streptophyta</taxon>
        <taxon>Embryophyta</taxon>
        <taxon>Marchantiophyta</taxon>
        <taxon>Marchantiopsida</taxon>
        <taxon>Marchantiidae</taxon>
        <taxon>Marchantiales</taxon>
        <taxon>Marchantiaceae</taxon>
        <taxon>Marchantia</taxon>
    </lineage>
</organism>
<name>A0A2R6WQT3_MARPO</name>
<evidence type="ECO:0000313" key="5">
    <source>
        <dbReference type="EMBL" id="PTQ36205.1"/>
    </source>
</evidence>
<proteinExistence type="inferred from homology"/>
<dbReference type="InterPro" id="IPR036691">
    <property type="entry name" value="Endo/exonu/phosph_ase_sf"/>
</dbReference>
<dbReference type="Proteomes" id="UP000244005">
    <property type="component" value="Unassembled WGS sequence"/>
</dbReference>
<evidence type="ECO:0000256" key="2">
    <source>
        <dbReference type="ARBA" id="ARBA00022801"/>
    </source>
</evidence>
<evidence type="ECO:0000256" key="1">
    <source>
        <dbReference type="ARBA" id="ARBA00010768"/>
    </source>
</evidence>
<sequence>MTSSKLKGYNCLKYGESQHTSSTDDLWVDCGSLFECRCLQLFWPRQLVRKWLQFKPTGDDFNADNIEHDSIMAEEEEEEVEEGERENSGLTDSLPALTIMEEPSPLTRPPRPLHRGQSENLRPLIRGQSETLRKQYVDTKEYRIAVGTWNVAGKPPPDELDLDEWLDSCQEADIYVLGFQEIVPLNAGNVLCVEDEGPAAKWEKLIRDSLNNRCSSYREKSQSAPHSPWKDNVSDVPEIDIEAIIEGVASDDKICSLVESDVPAPVVARRSSVKGQKEGTGSNKHRSKKPYRITTDVRLTPERRFSADGLERLYDRTGSSDERRLLEGRLLEDAGLPSDRRRKSSDERLLSEARFPSDGHLYDWSLKDSIPGPGEAFHSFLDQEDSLQTPLFPPAESDSQHFSEESERIKARYSRVASKQMVGIFISVWVRSELRRYVHNVKVSCVGCGLMGYLGNKGSISVSMSLHQTSFCFTCSHLTSGHKEGDEQRRNQDVAEILRRTVFPRSSKLLQLPENIMSHDCMIWLGDLNYRIAMPDHEARTLIANEDWEVLLEKDQLKLEQNGGRVFDGWQEGPIYFPPTYKYGFNSDQYSGENVKPGEKRRTPAWCDRILYLGKALRELSYIRTESRLSDHRPVSAVFVAEVERLSRHKLKRAVTFAKPVHSIQSEDISPHLSSLRGLHKIPIDEMRFPSLADVRNPQPTAKLTVSQSFKHKLRKERSLPSTCMKIGEDMETTFVGLKVEVKQVRVVKIFLFRYKVGPRWASTSRPLVLPLLLLQPLGSKI</sequence>
<dbReference type="GO" id="GO:0046856">
    <property type="term" value="P:phosphatidylinositol dephosphorylation"/>
    <property type="evidence" value="ECO:0000318"/>
    <property type="project" value="GO_Central"/>
</dbReference>
<dbReference type="AlphaFoldDB" id="A0A2R6WQT3"/>
<dbReference type="GO" id="GO:0034485">
    <property type="term" value="F:phosphatidylinositol-3,4,5-trisphosphate 5-phosphatase activity"/>
    <property type="evidence" value="ECO:0000318"/>
    <property type="project" value="GO_Central"/>
</dbReference>
<dbReference type="PANTHER" id="PTHR45666">
    <property type="entry name" value="TYPE IV INOSITOL POLYPHOSPHATE 5-PHOSPHATASE 9"/>
    <property type="match status" value="1"/>
</dbReference>